<proteinExistence type="predicted"/>
<dbReference type="OrthoDB" id="359066at2"/>
<sequence length="158" mass="17473">MITRRELAATAAALRNPEELVRALTFQQPWAASVAWHFKDVENRSWPAPHTDVLTLVHAAKTVDRAAMRQVPSDTPGLDVRGAVVAVTRVTGCHRNTRCQGQCTPWAMPEARWHWELSGTLPLAEPVPVAGAQRMWIPGTELRTRVATALNQRAGEAR</sequence>
<dbReference type="InterPro" id="IPR015947">
    <property type="entry name" value="PUA-like_sf"/>
</dbReference>
<evidence type="ECO:0008006" key="3">
    <source>
        <dbReference type="Google" id="ProtNLM"/>
    </source>
</evidence>
<gene>
    <name evidence="1" type="ORF">SAMN05421773_12713</name>
</gene>
<dbReference type="STRING" id="910347.SAMN05421773_12713"/>
<dbReference type="SUPFAM" id="SSF88697">
    <property type="entry name" value="PUA domain-like"/>
    <property type="match status" value="1"/>
</dbReference>
<evidence type="ECO:0000313" key="2">
    <source>
        <dbReference type="Proteomes" id="UP000199207"/>
    </source>
</evidence>
<keyword evidence="2" id="KW-1185">Reference proteome</keyword>
<dbReference type="Proteomes" id="UP000199207">
    <property type="component" value="Unassembled WGS sequence"/>
</dbReference>
<dbReference type="RefSeq" id="WP_093841607.1">
    <property type="nucleotide sequence ID" value="NZ_FOLM01000027.1"/>
</dbReference>
<protein>
    <recommendedName>
        <fullName evidence="3">ASCH domain-containing protein</fullName>
    </recommendedName>
</protein>
<evidence type="ECO:0000313" key="1">
    <source>
        <dbReference type="EMBL" id="SFD74265.1"/>
    </source>
</evidence>
<name>A0A1I1UUL1_9ACTN</name>
<organism evidence="1 2">
    <name type="scientific">Streptomyces aidingensis</name>
    <dbReference type="NCBI Taxonomy" id="910347"/>
    <lineage>
        <taxon>Bacteria</taxon>
        <taxon>Bacillati</taxon>
        <taxon>Actinomycetota</taxon>
        <taxon>Actinomycetes</taxon>
        <taxon>Kitasatosporales</taxon>
        <taxon>Streptomycetaceae</taxon>
        <taxon>Streptomyces</taxon>
    </lineage>
</organism>
<accession>A0A1I1UUL1</accession>
<dbReference type="EMBL" id="FOLM01000027">
    <property type="protein sequence ID" value="SFD74265.1"/>
    <property type="molecule type" value="Genomic_DNA"/>
</dbReference>
<dbReference type="AlphaFoldDB" id="A0A1I1UUL1"/>
<dbReference type="Gene3D" id="2.30.130.30">
    <property type="entry name" value="Hypothetical protein"/>
    <property type="match status" value="1"/>
</dbReference>
<reference evidence="1 2" key="1">
    <citation type="submission" date="2016-10" db="EMBL/GenBank/DDBJ databases">
        <authorList>
            <person name="de Groot N.N."/>
        </authorList>
    </citation>
    <scope>NUCLEOTIDE SEQUENCE [LARGE SCALE GENOMIC DNA]</scope>
    <source>
        <strain evidence="1 2">CGMCC 4.5739</strain>
    </source>
</reference>